<dbReference type="HOGENOM" id="CLU_025323_0_0_7"/>
<dbReference type="BioCyc" id="SCEL448385:SCE_RS16255-MONOMER"/>
<evidence type="ECO:0000256" key="1">
    <source>
        <dbReference type="ARBA" id="ARBA00004752"/>
    </source>
</evidence>
<feature type="active site" description="Nucleophile" evidence="7">
    <location>
        <position position="492"/>
    </location>
</feature>
<dbReference type="Proteomes" id="UP000002139">
    <property type="component" value="Chromosome"/>
</dbReference>
<dbReference type="eggNOG" id="COG1376">
    <property type="taxonomic scope" value="Bacteria"/>
</dbReference>
<dbReference type="PROSITE" id="PS52029">
    <property type="entry name" value="LD_TPASE"/>
    <property type="match status" value="1"/>
</dbReference>
<reference evidence="10 11" key="1">
    <citation type="journal article" date="2007" name="Nat. Biotechnol.">
        <title>Complete genome sequence of the myxobacterium Sorangium cellulosum.</title>
        <authorList>
            <person name="Schneiker S."/>
            <person name="Perlova O."/>
            <person name="Kaiser O."/>
            <person name="Gerth K."/>
            <person name="Alici A."/>
            <person name="Altmeyer M.O."/>
            <person name="Bartels D."/>
            <person name="Bekel T."/>
            <person name="Beyer S."/>
            <person name="Bode E."/>
            <person name="Bode H.B."/>
            <person name="Bolten C.J."/>
            <person name="Choudhuri J.V."/>
            <person name="Doss S."/>
            <person name="Elnakady Y.A."/>
            <person name="Frank B."/>
            <person name="Gaigalat L."/>
            <person name="Goesmann A."/>
            <person name="Groeger C."/>
            <person name="Gross F."/>
            <person name="Jelsbak L."/>
            <person name="Jelsbak L."/>
            <person name="Kalinowski J."/>
            <person name="Kegler C."/>
            <person name="Knauber T."/>
            <person name="Konietzny S."/>
            <person name="Kopp M."/>
            <person name="Krause L."/>
            <person name="Krug D."/>
            <person name="Linke B."/>
            <person name="Mahmud T."/>
            <person name="Martinez-Arias R."/>
            <person name="McHardy A.C."/>
            <person name="Merai M."/>
            <person name="Meyer F."/>
            <person name="Mormann S."/>
            <person name="Munoz-Dorado J."/>
            <person name="Perez J."/>
            <person name="Pradella S."/>
            <person name="Rachid S."/>
            <person name="Raddatz G."/>
            <person name="Rosenau F."/>
            <person name="Rueckert C."/>
            <person name="Sasse F."/>
            <person name="Scharfe M."/>
            <person name="Schuster S.C."/>
            <person name="Suen G."/>
            <person name="Treuner-Lange A."/>
            <person name="Velicer G.J."/>
            <person name="Vorholter F.-J."/>
            <person name="Weissman K.J."/>
            <person name="Welch R.D."/>
            <person name="Wenzel S.C."/>
            <person name="Whitworth D.E."/>
            <person name="Wilhelm S."/>
            <person name="Wittmann C."/>
            <person name="Bloecker H."/>
            <person name="Puehler A."/>
            <person name="Mueller R."/>
        </authorList>
    </citation>
    <scope>NUCLEOTIDE SEQUENCE [LARGE SCALE GENOMIC DNA]</scope>
    <source>
        <strain evidence="11">So ce56</strain>
    </source>
</reference>
<evidence type="ECO:0000256" key="8">
    <source>
        <dbReference type="SAM" id="MobiDB-lite"/>
    </source>
</evidence>
<dbReference type="InterPro" id="IPR038063">
    <property type="entry name" value="Transpep_catalytic_dom"/>
</dbReference>
<feature type="compositionally biased region" description="Pro residues" evidence="8">
    <location>
        <begin position="293"/>
        <end position="302"/>
    </location>
</feature>
<dbReference type="STRING" id="448385.sce3172"/>
<name>A9GIY7_SORC5</name>
<evidence type="ECO:0000256" key="5">
    <source>
        <dbReference type="ARBA" id="ARBA00022984"/>
    </source>
</evidence>
<feature type="domain" description="L,D-TPase catalytic" evidence="9">
    <location>
        <begin position="390"/>
        <end position="531"/>
    </location>
</feature>
<comment type="pathway">
    <text evidence="1 7">Cell wall biogenesis; peptidoglycan biosynthesis.</text>
</comment>
<dbReference type="PANTHER" id="PTHR30582">
    <property type="entry name" value="L,D-TRANSPEPTIDASE"/>
    <property type="match status" value="1"/>
</dbReference>
<keyword evidence="11" id="KW-1185">Reference proteome</keyword>
<sequence length="532" mass="56399">MSPASLASPAAASPSSKEATLPGRGAKIASIAMRTWIYVAPDERSTKLGYLRAGAVVDRAELPAGTDGCAGGWYRIAPRGYVCVGKGASLALEHQVVAAAVRGPRRGAPVPYHYVMSGSPPPHLYFRLPTVEDQRRVEGSKLGVHLARAAVAPSSLPLDPVPEFLLAGRDLPKPYGAEEKLHYSVHTGRTKESSAFGLITTFEWTNRRFGLTTELDLIPLDRTRPARLSAMRGVIIKDLDAEGAEVPASASDTASAAAAASSASPTSSAAPTPAAAPPADTARFSIAELPADELPPPPPGTDPRPDPALKGAPAFVRVHGTTRQRPSASGRALVDAGLAPHRSGWVLTGRTRGGAKGLLETTEGSWLAADHLVIAELRKDPQGFARAGKKWIDISIRRQMLVAYEGTRPVFAALISSGRSGMADPEETDATVRGSFYIHAKHVSTTMDGDDEASEAAFDLRDVPYTQYFHGGYALHGAYWHDEFGKARSHGCINLAPADAAWLFEWTEPAVPPEWHGAMNIEGGGTLVYVHG</sequence>
<feature type="region of interest" description="Disordered" evidence="8">
    <location>
        <begin position="290"/>
        <end position="311"/>
    </location>
</feature>
<dbReference type="GO" id="GO:0008360">
    <property type="term" value="P:regulation of cell shape"/>
    <property type="evidence" value="ECO:0007669"/>
    <property type="project" value="UniProtKB-UniRule"/>
</dbReference>
<evidence type="ECO:0000256" key="4">
    <source>
        <dbReference type="ARBA" id="ARBA00022960"/>
    </source>
</evidence>
<feature type="active site" description="Proton donor/acceptor" evidence="7">
    <location>
        <position position="476"/>
    </location>
</feature>
<dbReference type="GO" id="GO:0018104">
    <property type="term" value="P:peptidoglycan-protein cross-linking"/>
    <property type="evidence" value="ECO:0007669"/>
    <property type="project" value="TreeGrafter"/>
</dbReference>
<evidence type="ECO:0000313" key="11">
    <source>
        <dbReference type="Proteomes" id="UP000002139"/>
    </source>
</evidence>
<dbReference type="GO" id="GO:0071555">
    <property type="term" value="P:cell wall organization"/>
    <property type="evidence" value="ECO:0007669"/>
    <property type="project" value="UniProtKB-UniRule"/>
</dbReference>
<feature type="compositionally biased region" description="Low complexity" evidence="8">
    <location>
        <begin position="1"/>
        <end position="16"/>
    </location>
</feature>
<keyword evidence="4 7" id="KW-0133">Cell shape</keyword>
<keyword evidence="5 7" id="KW-0573">Peptidoglycan synthesis</keyword>
<dbReference type="CDD" id="cd16913">
    <property type="entry name" value="YkuD_like"/>
    <property type="match status" value="1"/>
</dbReference>
<dbReference type="GO" id="GO:0005576">
    <property type="term" value="C:extracellular region"/>
    <property type="evidence" value="ECO:0007669"/>
    <property type="project" value="TreeGrafter"/>
</dbReference>
<dbReference type="PANTHER" id="PTHR30582:SF2">
    <property type="entry name" value="L,D-TRANSPEPTIDASE YCIB-RELATED"/>
    <property type="match status" value="1"/>
</dbReference>
<feature type="region of interest" description="Disordered" evidence="8">
    <location>
        <begin position="1"/>
        <end position="21"/>
    </location>
</feature>
<evidence type="ECO:0000313" key="10">
    <source>
        <dbReference type="EMBL" id="CAN93331.1"/>
    </source>
</evidence>
<evidence type="ECO:0000259" key="9">
    <source>
        <dbReference type="PROSITE" id="PS52029"/>
    </source>
</evidence>
<dbReference type="Pfam" id="PF03734">
    <property type="entry name" value="YkuD"/>
    <property type="match status" value="1"/>
</dbReference>
<evidence type="ECO:0000256" key="6">
    <source>
        <dbReference type="ARBA" id="ARBA00023316"/>
    </source>
</evidence>
<protein>
    <recommendedName>
        <fullName evidence="9">L,D-TPase catalytic domain-containing protein</fullName>
    </recommendedName>
</protein>
<dbReference type="InterPro" id="IPR050979">
    <property type="entry name" value="LD-transpeptidase"/>
</dbReference>
<keyword evidence="3" id="KW-0808">Transferase</keyword>
<dbReference type="UniPathway" id="UPA00219"/>
<dbReference type="GO" id="GO:0071972">
    <property type="term" value="F:peptidoglycan L,D-transpeptidase activity"/>
    <property type="evidence" value="ECO:0007669"/>
    <property type="project" value="TreeGrafter"/>
</dbReference>
<proteinExistence type="inferred from homology"/>
<evidence type="ECO:0000256" key="7">
    <source>
        <dbReference type="PROSITE-ProRule" id="PRU01373"/>
    </source>
</evidence>
<organism evidence="10 11">
    <name type="scientific">Sorangium cellulosum (strain So ce56)</name>
    <name type="common">Polyangium cellulosum (strain So ce56)</name>
    <dbReference type="NCBI Taxonomy" id="448385"/>
    <lineage>
        <taxon>Bacteria</taxon>
        <taxon>Pseudomonadati</taxon>
        <taxon>Myxococcota</taxon>
        <taxon>Polyangia</taxon>
        <taxon>Polyangiales</taxon>
        <taxon>Polyangiaceae</taxon>
        <taxon>Sorangium</taxon>
    </lineage>
</organism>
<dbReference type="RefSeq" id="WP_012235803.1">
    <property type="nucleotide sequence ID" value="NC_010162.1"/>
</dbReference>
<dbReference type="EMBL" id="AM746676">
    <property type="protein sequence ID" value="CAN93331.1"/>
    <property type="molecule type" value="Genomic_DNA"/>
</dbReference>
<comment type="similarity">
    <text evidence="2">Belongs to the YkuD family.</text>
</comment>
<dbReference type="SUPFAM" id="SSF141523">
    <property type="entry name" value="L,D-transpeptidase catalytic domain-like"/>
    <property type="match status" value="1"/>
</dbReference>
<gene>
    <name evidence="10" type="ordered locus">sce3172</name>
</gene>
<dbReference type="InterPro" id="IPR005490">
    <property type="entry name" value="LD_TPept_cat_dom"/>
</dbReference>
<keyword evidence="6 7" id="KW-0961">Cell wall biogenesis/degradation</keyword>
<evidence type="ECO:0000256" key="2">
    <source>
        <dbReference type="ARBA" id="ARBA00005992"/>
    </source>
</evidence>
<dbReference type="GO" id="GO:0016740">
    <property type="term" value="F:transferase activity"/>
    <property type="evidence" value="ECO:0007669"/>
    <property type="project" value="UniProtKB-KW"/>
</dbReference>
<evidence type="ECO:0000256" key="3">
    <source>
        <dbReference type="ARBA" id="ARBA00022679"/>
    </source>
</evidence>
<dbReference type="Gene3D" id="2.40.440.10">
    <property type="entry name" value="L,D-transpeptidase catalytic domain-like"/>
    <property type="match status" value="1"/>
</dbReference>
<dbReference type="KEGG" id="scl:sce3172"/>
<accession>A9GIY7</accession>
<dbReference type="AlphaFoldDB" id="A9GIY7"/>